<dbReference type="Proteomes" id="UP000299102">
    <property type="component" value="Unassembled WGS sequence"/>
</dbReference>
<name>A0A4C1VLU0_EUMVA</name>
<keyword evidence="2" id="KW-1185">Reference proteome</keyword>
<comment type="caution">
    <text evidence="1">The sequence shown here is derived from an EMBL/GenBank/DDBJ whole genome shotgun (WGS) entry which is preliminary data.</text>
</comment>
<organism evidence="1 2">
    <name type="scientific">Eumeta variegata</name>
    <name type="common">Bagworm moth</name>
    <name type="synonym">Eumeta japonica</name>
    <dbReference type="NCBI Taxonomy" id="151549"/>
    <lineage>
        <taxon>Eukaryota</taxon>
        <taxon>Metazoa</taxon>
        <taxon>Ecdysozoa</taxon>
        <taxon>Arthropoda</taxon>
        <taxon>Hexapoda</taxon>
        <taxon>Insecta</taxon>
        <taxon>Pterygota</taxon>
        <taxon>Neoptera</taxon>
        <taxon>Endopterygota</taxon>
        <taxon>Lepidoptera</taxon>
        <taxon>Glossata</taxon>
        <taxon>Ditrysia</taxon>
        <taxon>Tineoidea</taxon>
        <taxon>Psychidae</taxon>
        <taxon>Oiketicinae</taxon>
        <taxon>Eumeta</taxon>
    </lineage>
</organism>
<evidence type="ECO:0000313" key="2">
    <source>
        <dbReference type="Proteomes" id="UP000299102"/>
    </source>
</evidence>
<gene>
    <name evidence="1" type="ORF">EVAR_19143_1</name>
</gene>
<dbReference type="AlphaFoldDB" id="A0A4C1VLU0"/>
<accession>A0A4C1VLU0</accession>
<sequence length="119" mass="13715">MPRRCDTETNKKMHAMNFCAYRLVVRAGEDSIIHRRRHLFNQYVVDMYAKIESGRLRSVNAHDIDSSTRFCFLVTRRKVLHKRCGSATFPISPPTDNALDFRRNLGAARRSPAASFGRT</sequence>
<evidence type="ECO:0008006" key="3">
    <source>
        <dbReference type="Google" id="ProtNLM"/>
    </source>
</evidence>
<evidence type="ECO:0000313" key="1">
    <source>
        <dbReference type="EMBL" id="GBP40016.1"/>
    </source>
</evidence>
<reference evidence="1 2" key="1">
    <citation type="journal article" date="2019" name="Commun. Biol.">
        <title>The bagworm genome reveals a unique fibroin gene that provides high tensile strength.</title>
        <authorList>
            <person name="Kono N."/>
            <person name="Nakamura H."/>
            <person name="Ohtoshi R."/>
            <person name="Tomita M."/>
            <person name="Numata K."/>
            <person name="Arakawa K."/>
        </authorList>
    </citation>
    <scope>NUCLEOTIDE SEQUENCE [LARGE SCALE GENOMIC DNA]</scope>
</reference>
<proteinExistence type="predicted"/>
<dbReference type="EMBL" id="BGZK01000375">
    <property type="protein sequence ID" value="GBP40016.1"/>
    <property type="molecule type" value="Genomic_DNA"/>
</dbReference>
<protein>
    <recommendedName>
        <fullName evidence="3">Helitron helicase-like domain-containing protein</fullName>
    </recommendedName>
</protein>